<evidence type="ECO:0000313" key="1">
    <source>
        <dbReference type="EMBL" id="GAO99303.1"/>
    </source>
</evidence>
<dbReference type="GO" id="GO:0016740">
    <property type="term" value="F:transferase activity"/>
    <property type="evidence" value="ECO:0007669"/>
    <property type="project" value="UniProtKB-KW"/>
</dbReference>
<sequence length="192" mass="21846">MEKLSFSVRPVSSLADKKQLDNYSCGVATLDEFVKSGYQKFEQMHVTSLNAVFIETALIGMYALSTSSSTTLFADKNRIRIFGEASCQRTLPMVSIDHLSVHQKFQRGMEFENIHLGTAILHYIFKTLIEMSNYYGIAFAGVMVESLGEPLEFYMKNGFYFIDLHEETIPNQETYTLAISYNDIRKSFEHAG</sequence>
<reference evidence="1 2" key="1">
    <citation type="journal article" date="2015" name="BMC Genomics">
        <title>Comparative genomics of Fructobacillus spp. and Leuconostoc spp. reveals niche-specific evolution of Fructobacillus spp.</title>
        <authorList>
            <person name="Endo A."/>
            <person name="Tanizawa Y."/>
            <person name="Tanaka N."/>
            <person name="Maeno S."/>
            <person name="Kumar H."/>
            <person name="Shiwa Y."/>
            <person name="Okada S."/>
            <person name="Yoshikawa H."/>
            <person name="Dicks L."/>
            <person name="Nakagawa J."/>
            <person name="Arita M."/>
        </authorList>
    </citation>
    <scope>NUCLEOTIDE SEQUENCE [LARGE SCALE GENOMIC DNA]</scope>
    <source>
        <strain evidence="1 2">JCM 12225</strain>
    </source>
</reference>
<dbReference type="RefSeq" id="WP_061992724.1">
    <property type="nucleotide sequence ID" value="NZ_DF967986.1"/>
</dbReference>
<dbReference type="Proteomes" id="UP000253891">
    <property type="component" value="Unassembled WGS sequence"/>
</dbReference>
<keyword evidence="2" id="KW-1185">Reference proteome</keyword>
<organism evidence="1 2">
    <name type="scientific">Fructobacillus ficulneus</name>
    <dbReference type="NCBI Taxonomy" id="157463"/>
    <lineage>
        <taxon>Bacteria</taxon>
        <taxon>Bacillati</taxon>
        <taxon>Bacillota</taxon>
        <taxon>Bacilli</taxon>
        <taxon>Lactobacillales</taxon>
        <taxon>Lactobacillaceae</taxon>
        <taxon>Fructobacillus</taxon>
    </lineage>
</organism>
<protein>
    <submittedName>
        <fullName evidence="1">Acetyltransferase (GNAT) domain protein</fullName>
    </submittedName>
</protein>
<dbReference type="OrthoDB" id="2299275at2"/>
<name>A0A0K8MGH1_9LACO</name>
<proteinExistence type="predicted"/>
<gene>
    <name evidence="1" type="ORF">FFIC_091300</name>
</gene>
<keyword evidence="1" id="KW-0808">Transferase</keyword>
<accession>A0A0K8MGH1</accession>
<dbReference type="EMBL" id="DF967986">
    <property type="protein sequence ID" value="GAO99303.1"/>
    <property type="molecule type" value="Genomic_DNA"/>
</dbReference>
<evidence type="ECO:0000313" key="2">
    <source>
        <dbReference type="Proteomes" id="UP000253891"/>
    </source>
</evidence>
<dbReference type="AlphaFoldDB" id="A0A0K8MGH1"/>
<dbReference type="STRING" id="157463.GCA_001047075_00229"/>
<dbReference type="Gene3D" id="3.40.630.30">
    <property type="match status" value="1"/>
</dbReference>